<proteinExistence type="predicted"/>
<reference evidence="1 2" key="1">
    <citation type="submission" date="2020-10" db="EMBL/GenBank/DDBJ databases">
        <authorList>
            <person name="Castelo-Branco R."/>
            <person name="Eusebio N."/>
            <person name="Adriana R."/>
            <person name="Vieira A."/>
            <person name="Brugerolle De Fraissinette N."/>
            <person name="Rezende De Castro R."/>
            <person name="Schneider M.P."/>
            <person name="Vasconcelos V."/>
            <person name="Leao P.N."/>
        </authorList>
    </citation>
    <scope>NUCLEOTIDE SEQUENCE [LARGE SCALE GENOMIC DNA]</scope>
    <source>
        <strain evidence="1 2">LEGE 00031</strain>
    </source>
</reference>
<dbReference type="Proteomes" id="UP000658720">
    <property type="component" value="Unassembled WGS sequence"/>
</dbReference>
<name>A0ABR9VM04_9SYNC</name>
<organism evidence="1 2">
    <name type="scientific">Synechocystis salina LEGE 00031</name>
    <dbReference type="NCBI Taxonomy" id="1828736"/>
    <lineage>
        <taxon>Bacteria</taxon>
        <taxon>Bacillati</taxon>
        <taxon>Cyanobacteriota</taxon>
        <taxon>Cyanophyceae</taxon>
        <taxon>Synechococcales</taxon>
        <taxon>Merismopediaceae</taxon>
        <taxon>Synechocystis</taxon>
    </lineage>
</organism>
<evidence type="ECO:0000313" key="2">
    <source>
        <dbReference type="Proteomes" id="UP000658720"/>
    </source>
</evidence>
<gene>
    <name evidence="1" type="ORF">IQ217_00600</name>
</gene>
<dbReference type="EMBL" id="JADEVV010000001">
    <property type="protein sequence ID" value="MBE9252376.1"/>
    <property type="molecule type" value="Genomic_DNA"/>
</dbReference>
<comment type="caution">
    <text evidence="1">The sequence shown here is derived from an EMBL/GenBank/DDBJ whole genome shotgun (WGS) entry which is preliminary data.</text>
</comment>
<dbReference type="RefSeq" id="WP_190595931.1">
    <property type="nucleotide sequence ID" value="NZ_JADEVV010000001.1"/>
</dbReference>
<protein>
    <submittedName>
        <fullName evidence="1">Uncharacterized protein</fullName>
    </submittedName>
</protein>
<keyword evidence="2" id="KW-1185">Reference proteome</keyword>
<accession>A0ABR9VM04</accession>
<sequence>MTVTVDGLRGRHLLTIILSHGLPLPRDCQHQRSLALDFWRSPVAI</sequence>
<evidence type="ECO:0000313" key="1">
    <source>
        <dbReference type="EMBL" id="MBE9252376.1"/>
    </source>
</evidence>